<comment type="caution">
    <text evidence="1">The sequence shown here is derived from an EMBL/GenBank/DDBJ whole genome shotgun (WGS) entry which is preliminary data.</text>
</comment>
<accession>A0A562K875</accession>
<name>A0A562K875_SPHWJ</name>
<proteinExistence type="predicted"/>
<dbReference type="AlphaFoldDB" id="A0A562K875"/>
<reference evidence="1 2" key="1">
    <citation type="journal article" date="2015" name="Stand. Genomic Sci.">
        <title>Genomic Encyclopedia of Bacterial and Archaeal Type Strains, Phase III: the genomes of soil and plant-associated and newly described type strains.</title>
        <authorList>
            <person name="Whitman W.B."/>
            <person name="Woyke T."/>
            <person name="Klenk H.P."/>
            <person name="Zhou Y."/>
            <person name="Lilburn T.G."/>
            <person name="Beck B.J."/>
            <person name="De Vos P."/>
            <person name="Vandamme P."/>
            <person name="Eisen J.A."/>
            <person name="Garrity G."/>
            <person name="Hugenholtz P."/>
            <person name="Kyrpides N.C."/>
        </authorList>
    </citation>
    <scope>NUCLEOTIDE SEQUENCE [LARGE SCALE GENOMIC DNA]</scope>
    <source>
        <strain evidence="1 2">CGMCC 1.7748</strain>
    </source>
</reference>
<organism evidence="1 2">
    <name type="scientific">Sphingobium wenxiniae (strain DSM 21828 / CGMCC 1.7748 / JZ-1)</name>
    <dbReference type="NCBI Taxonomy" id="595605"/>
    <lineage>
        <taxon>Bacteria</taxon>
        <taxon>Pseudomonadati</taxon>
        <taxon>Pseudomonadota</taxon>
        <taxon>Alphaproteobacteria</taxon>
        <taxon>Sphingomonadales</taxon>
        <taxon>Sphingomonadaceae</taxon>
        <taxon>Sphingobium</taxon>
    </lineage>
</organism>
<dbReference type="Proteomes" id="UP000316624">
    <property type="component" value="Unassembled WGS sequence"/>
</dbReference>
<gene>
    <name evidence="1" type="ORF">IQ35_03229</name>
</gene>
<evidence type="ECO:0000313" key="2">
    <source>
        <dbReference type="Proteomes" id="UP000316624"/>
    </source>
</evidence>
<sequence>MRPGLRKQDRASMILAFADRVAVLRLHGGCVCPVRRAHDASLCAIARSAGTWVEWLVAWSGHTDA</sequence>
<keyword evidence="2" id="KW-1185">Reference proteome</keyword>
<evidence type="ECO:0000313" key="1">
    <source>
        <dbReference type="EMBL" id="TWH91415.1"/>
    </source>
</evidence>
<protein>
    <submittedName>
        <fullName evidence="1">Uncharacterized protein</fullName>
    </submittedName>
</protein>
<dbReference type="EMBL" id="VLKK01000016">
    <property type="protein sequence ID" value="TWH91415.1"/>
    <property type="molecule type" value="Genomic_DNA"/>
</dbReference>